<feature type="domain" description="Glycoside hydrolase family 31 TIM barrel" evidence="3">
    <location>
        <begin position="195"/>
        <end position="494"/>
    </location>
</feature>
<dbReference type="InterPro" id="IPR017853">
    <property type="entry name" value="GH"/>
</dbReference>
<gene>
    <name evidence="5" type="ORF">H8S76_04025</name>
</gene>
<protein>
    <submittedName>
        <fullName evidence="5">Alpha-xylosidase</fullName>
    </submittedName>
</protein>
<evidence type="ECO:0000259" key="3">
    <source>
        <dbReference type="Pfam" id="PF01055"/>
    </source>
</evidence>
<dbReference type="SUPFAM" id="SSF51445">
    <property type="entry name" value="(Trans)glycosidases"/>
    <property type="match status" value="1"/>
</dbReference>
<dbReference type="EMBL" id="JACOOU010000001">
    <property type="protein sequence ID" value="MBC5671405.1"/>
    <property type="molecule type" value="Genomic_DNA"/>
</dbReference>
<dbReference type="Pfam" id="PF01055">
    <property type="entry name" value="Glyco_hydro_31_2nd"/>
    <property type="match status" value="1"/>
</dbReference>
<dbReference type="Pfam" id="PF21365">
    <property type="entry name" value="Glyco_hydro_31_3rd"/>
    <property type="match status" value="1"/>
</dbReference>
<comment type="caution">
    <text evidence="5">The sequence shown here is derived from an EMBL/GenBank/DDBJ whole genome shotgun (WGS) entry which is preliminary data.</text>
</comment>
<accession>A0ABR7F863</accession>
<sequence>MNWSECVMISTILPGEESVVVVGSMRFTVLSERTLRMEYSPSGRFTDAPSQVFFRREGKKTEYRREIREGKLRLETDCLVLKCAAENREDFENTLSVKMKETGQVWNIGEAPNGNLGGTLQTLDNIDGAVPLPNGLLNRAGYTIFDDSNTVLLDEKGWPYEREQGSRDLYFFYYGTDYKCFLREYFMLSGKVPDIPRWTLGNWWSRFYPYTQDSLLELMDAFREREIPLSVCVIDMDWHIRENPYHEGWTGYTWNRNLIPEPERLIAGLHERGLKTALNLHPADGIAPFEDGYREMCRDIGQDADQDRVIPFRLDDRKFAESYFKHLHEPKEKIGVDFWWMDWQQDNTFSIPGLDTLWWINHLHYCDQLKHEGKIPVILSRWSGPGSHRYPIQFSGDTIVTWKSLAFQPYFTATAANVGCFWWSHDIGGHMGGVEDGELFLRWIQYGVFSPVLRLHSSDNEFQDRRPWNYGNDIFSLCREAMRLRHALIPYLYSEMYACTEGCPIAAPMYFYHREEEAYQVPQQYYFGRYLIAAPYTSPADRENMHSHQAVWLPEGLYYDFFTYKTYVGSKVHGIYGDKSHIPVFARAGSVIPMAEYVSFGDTEEPAQLLLKIFCGCSGSYLLKEGDMQDRETMFELFHENDIIQFSIHRRQEEKYRKREYHLLFIGVGKPELVTAENGTFAFRQEYQKEKAVLHLYVTMEKGQERLQLCLKAGTPEADPVSRKIMEVKEFLKSCRISNALKKHIYNCLSEWKPLCRESEKLSLELSGFIRDIRQLVPDTVLCGLLEILTGCGCIELCNTAQSNVLLWNAEDMEGFTYSIQQELYWEIITEKGSVGNFRSIPLNREKDTEKKKLEINWFDLFCSVFGC</sequence>
<keyword evidence="2" id="KW-0378">Hydrolase</keyword>
<proteinExistence type="inferred from homology"/>
<dbReference type="InterPro" id="IPR013780">
    <property type="entry name" value="Glyco_hydro_b"/>
</dbReference>
<comment type="similarity">
    <text evidence="1 2">Belongs to the glycosyl hydrolase 31 family.</text>
</comment>
<evidence type="ECO:0000313" key="5">
    <source>
        <dbReference type="EMBL" id="MBC5671405.1"/>
    </source>
</evidence>
<evidence type="ECO:0000313" key="6">
    <source>
        <dbReference type="Proteomes" id="UP000654573"/>
    </source>
</evidence>
<dbReference type="InterPro" id="IPR048395">
    <property type="entry name" value="Glyco_hydro_31_C"/>
</dbReference>
<keyword evidence="2" id="KW-0326">Glycosidase</keyword>
<evidence type="ECO:0000256" key="1">
    <source>
        <dbReference type="ARBA" id="ARBA00007806"/>
    </source>
</evidence>
<dbReference type="SUPFAM" id="SSF51011">
    <property type="entry name" value="Glycosyl hydrolase domain"/>
    <property type="match status" value="1"/>
</dbReference>
<dbReference type="Gene3D" id="3.20.20.80">
    <property type="entry name" value="Glycosidases"/>
    <property type="match status" value="1"/>
</dbReference>
<feature type="domain" description="Glycosyl hydrolase family 31 C-terminal" evidence="4">
    <location>
        <begin position="502"/>
        <end position="592"/>
    </location>
</feature>
<evidence type="ECO:0000256" key="2">
    <source>
        <dbReference type="RuleBase" id="RU361185"/>
    </source>
</evidence>
<dbReference type="Proteomes" id="UP000654573">
    <property type="component" value="Unassembled WGS sequence"/>
</dbReference>
<evidence type="ECO:0000259" key="4">
    <source>
        <dbReference type="Pfam" id="PF21365"/>
    </source>
</evidence>
<dbReference type="InterPro" id="IPR000322">
    <property type="entry name" value="Glyco_hydro_31_TIM"/>
</dbReference>
<organism evidence="5 6">
    <name type="scientific">Blautia celeris</name>
    <dbReference type="NCBI Taxonomy" id="2763026"/>
    <lineage>
        <taxon>Bacteria</taxon>
        <taxon>Bacillati</taxon>
        <taxon>Bacillota</taxon>
        <taxon>Clostridia</taxon>
        <taxon>Lachnospirales</taxon>
        <taxon>Lachnospiraceae</taxon>
        <taxon>Blautia</taxon>
    </lineage>
</organism>
<keyword evidence="6" id="KW-1185">Reference proteome</keyword>
<dbReference type="Gene3D" id="2.60.40.1180">
    <property type="entry name" value="Golgi alpha-mannosidase II"/>
    <property type="match status" value="1"/>
</dbReference>
<reference evidence="5 6" key="1">
    <citation type="submission" date="2020-08" db="EMBL/GenBank/DDBJ databases">
        <title>Genome public.</title>
        <authorList>
            <person name="Liu C."/>
            <person name="Sun Q."/>
        </authorList>
    </citation>
    <scope>NUCLEOTIDE SEQUENCE [LARGE SCALE GENOMIC DNA]</scope>
    <source>
        <strain evidence="5 6">NSJ-34</strain>
    </source>
</reference>
<dbReference type="PANTHER" id="PTHR22762:SF89">
    <property type="entry name" value="ALPHA-XYLOSIDASE"/>
    <property type="match status" value="1"/>
</dbReference>
<dbReference type="PANTHER" id="PTHR22762">
    <property type="entry name" value="ALPHA-GLUCOSIDASE"/>
    <property type="match status" value="1"/>
</dbReference>
<name>A0ABR7F863_9FIRM</name>
<dbReference type="CDD" id="cd06595">
    <property type="entry name" value="GH31_u1"/>
    <property type="match status" value="1"/>
</dbReference>
<dbReference type="RefSeq" id="WP_103731520.1">
    <property type="nucleotide sequence ID" value="NZ_JACOOU010000001.1"/>
</dbReference>